<dbReference type="RefSeq" id="WP_044514384.1">
    <property type="nucleotide sequence ID" value="NZ_HG322951.1"/>
</dbReference>
<dbReference type="Proteomes" id="UP000518188">
    <property type="component" value="Unassembled WGS sequence"/>
</dbReference>
<feature type="compositionally biased region" description="Basic and acidic residues" evidence="1">
    <location>
        <begin position="407"/>
        <end position="419"/>
    </location>
</feature>
<dbReference type="Pfam" id="PF18879">
    <property type="entry name" value="EspA_EspE"/>
    <property type="match status" value="1"/>
</dbReference>
<proteinExistence type="predicted"/>
<dbReference type="EMBL" id="JAAXPJ010000002">
    <property type="protein sequence ID" value="NKZ10430.1"/>
    <property type="molecule type" value="Genomic_DNA"/>
</dbReference>
<feature type="domain" description="ESX-1 secretion-associated protein EspA/EspE-like" evidence="2">
    <location>
        <begin position="93"/>
        <end position="175"/>
    </location>
</feature>
<evidence type="ECO:0000313" key="3">
    <source>
        <dbReference type="EMBL" id="NKZ10430.1"/>
    </source>
</evidence>
<feature type="compositionally biased region" description="Low complexity" evidence="1">
    <location>
        <begin position="442"/>
        <end position="462"/>
    </location>
</feature>
<dbReference type="InterPro" id="IPR043796">
    <property type="entry name" value="ESX-1_EspA/EspE-like"/>
</dbReference>
<evidence type="ECO:0000256" key="1">
    <source>
        <dbReference type="SAM" id="MobiDB-lite"/>
    </source>
</evidence>
<feature type="compositionally biased region" description="Low complexity" evidence="1">
    <location>
        <begin position="301"/>
        <end position="323"/>
    </location>
</feature>
<organism evidence="3 4">
    <name type="scientific">Mycolicibacterium septicum DSM 44393</name>
    <dbReference type="NCBI Taxonomy" id="1341646"/>
    <lineage>
        <taxon>Bacteria</taxon>
        <taxon>Bacillati</taxon>
        <taxon>Actinomycetota</taxon>
        <taxon>Actinomycetes</taxon>
        <taxon>Mycobacteriales</taxon>
        <taxon>Mycobacteriaceae</taxon>
        <taxon>Mycolicibacterium</taxon>
    </lineage>
</organism>
<protein>
    <recommendedName>
        <fullName evidence="2">ESX-1 secretion-associated protein EspA/EspE-like domain-containing protein</fullName>
    </recommendedName>
</protein>
<accession>A0A7X6MKT9</accession>
<evidence type="ECO:0000313" key="4">
    <source>
        <dbReference type="Proteomes" id="UP000518188"/>
    </source>
</evidence>
<gene>
    <name evidence="3" type="ORF">HGA11_05525</name>
</gene>
<comment type="caution">
    <text evidence="3">The sequence shown here is derived from an EMBL/GenBank/DDBJ whole genome shotgun (WGS) entry which is preliminary data.</text>
</comment>
<feature type="region of interest" description="Disordered" evidence="1">
    <location>
        <begin position="246"/>
        <end position="323"/>
    </location>
</feature>
<evidence type="ECO:0000259" key="2">
    <source>
        <dbReference type="Pfam" id="PF18879"/>
    </source>
</evidence>
<feature type="compositionally biased region" description="Low complexity" evidence="1">
    <location>
        <begin position="272"/>
        <end position="283"/>
    </location>
</feature>
<feature type="region of interest" description="Disordered" evidence="1">
    <location>
        <begin position="372"/>
        <end position="488"/>
    </location>
</feature>
<reference evidence="3 4" key="1">
    <citation type="submission" date="2020-04" db="EMBL/GenBank/DDBJ databases">
        <title>MicrobeNet Type strains.</title>
        <authorList>
            <person name="Nicholson A.C."/>
        </authorList>
    </citation>
    <scope>NUCLEOTIDE SEQUENCE [LARGE SCALE GENOMIC DNA]</scope>
    <source>
        <strain evidence="3 4">ATCC 700731</strain>
    </source>
</reference>
<sequence length="519" mass="50645">MGLLGDIADFGKGVIENNLKWTERAAKVGEFIARNTVGAELDQAAKFGGQIADLSQKTANFFASQIGRRLIRTARSPILAAGQQTIESMKHSTGVGDPENGQRFGQGADKVSAVGQVLASAFPDDSWNSGGASAYAIRNTEQVGRAQTMLGLDNMVAGVLSAEAGQIAAARDSLDGHSDWLGAMSLLTTSAGIIPGFGTAAQLSAEFAMVAKAVGDSSGDLRTLRGHVDQNAAVLRTAVTQYETLAGGATPSGAEFAPPVDDPQEREAPGDPGATTPGASAEGSTGGGGGVPAGGGGGTPTGSSGPVSAPAMPSPAAAGASPSSAMTADAAGALGGILGSLVSPIGGILGGVLQAAGQAAQAAAQGGTQAAQMAGQAAGHPGNGGADNAQLDEASGTAGSDTDDRDGEDREDRDGREKDDEKDEDEKAGEGTDGLEEGQAGGPPAADSAGAAADPLGAGVDDGAAKTLPPDLEATAAGGGAVGPAPVHVGADFEQGQLHMAAAATLDRGVPGSAAVIDR</sequence>
<name>A0A7X6MKT9_9MYCO</name>
<feature type="compositionally biased region" description="Gly residues" evidence="1">
    <location>
        <begin position="284"/>
        <end position="300"/>
    </location>
</feature>
<dbReference type="AlphaFoldDB" id="A0A7X6MKT9"/>